<dbReference type="EMBL" id="CAADEX010000003">
    <property type="protein sequence ID" value="VFJ42935.1"/>
    <property type="molecule type" value="Genomic_DNA"/>
</dbReference>
<evidence type="ECO:0000313" key="1">
    <source>
        <dbReference type="EMBL" id="VFJ42935.1"/>
    </source>
</evidence>
<sequence length="73" mass="8224">MILYSANTGEFLIRREKEVDGALCKSLDCALKPGKNGRKSRVYTSLLSILSPFLTHGGCRTDFCIWLDDVEDR</sequence>
<protein>
    <submittedName>
        <fullName evidence="1">Uncharacterized protein</fullName>
    </submittedName>
</protein>
<organism evidence="1">
    <name type="scientific">Candidatus Kentrum sp. DK</name>
    <dbReference type="NCBI Taxonomy" id="2126562"/>
    <lineage>
        <taxon>Bacteria</taxon>
        <taxon>Pseudomonadati</taxon>
        <taxon>Pseudomonadota</taxon>
        <taxon>Gammaproteobacteria</taxon>
        <taxon>Candidatus Kentrum</taxon>
    </lineage>
</organism>
<accession>A0A450RV89</accession>
<name>A0A450RV89_9GAMM</name>
<dbReference type="AlphaFoldDB" id="A0A450RV89"/>
<reference evidence="1" key="1">
    <citation type="submission" date="2019-02" db="EMBL/GenBank/DDBJ databases">
        <authorList>
            <person name="Gruber-Vodicka R. H."/>
            <person name="Seah K. B. B."/>
        </authorList>
    </citation>
    <scope>NUCLEOTIDE SEQUENCE</scope>
    <source>
        <strain evidence="1">BECK_DK47</strain>
    </source>
</reference>
<gene>
    <name evidence="1" type="ORF">BECKDK2373B_GA0170837_100364</name>
</gene>
<proteinExistence type="predicted"/>